<dbReference type="SUPFAM" id="SSF51679">
    <property type="entry name" value="Bacterial luciferase-like"/>
    <property type="match status" value="1"/>
</dbReference>
<dbReference type="InterPro" id="IPR011251">
    <property type="entry name" value="Luciferase-like_dom"/>
</dbReference>
<evidence type="ECO:0000313" key="3">
    <source>
        <dbReference type="EMBL" id="RHW23745.1"/>
    </source>
</evidence>
<proteinExistence type="predicted"/>
<sequence>MFTCKFRTVTYYISVTPSGNDTPSGIFGDLGVWLLRHLPSDVLINVSRQSEDLGYGTVWIAGGVEPGVFDVIEKVLDATERITVATGIVNLWAETPETVTRAWHHLEERHPGRLYVGLGISHAPLVEQLMNVEYSKPLAKTKLFLDELDAQADPLPPSRRLIGALGPKMLELAAERTMGAHPYRVSTRSTAQARELLGDAFLAPELGAILEPDLDAARAIGRSSIEYYLQLPNYTNNWLRSGFTADDFSHGGSDRLIDALFALGDVDAIAARVKEHRAAGADHVAFQVLGDDPDRIAVLRVLAHI</sequence>
<evidence type="ECO:0000313" key="4">
    <source>
        <dbReference type="Proteomes" id="UP000283644"/>
    </source>
</evidence>
<dbReference type="InterPro" id="IPR036661">
    <property type="entry name" value="Luciferase-like_sf"/>
</dbReference>
<organism evidence="3 4">
    <name type="scientific">Nocardioides immobilis</name>
    <dbReference type="NCBI Taxonomy" id="2049295"/>
    <lineage>
        <taxon>Bacteria</taxon>
        <taxon>Bacillati</taxon>
        <taxon>Actinomycetota</taxon>
        <taxon>Actinomycetes</taxon>
        <taxon>Propionibacteriales</taxon>
        <taxon>Nocardioidaceae</taxon>
        <taxon>Nocardioides</taxon>
    </lineage>
</organism>
<dbReference type="InterPro" id="IPR019922">
    <property type="entry name" value="Lucif-like_OxRdatse_MSMEG_4141"/>
</dbReference>
<dbReference type="PANTHER" id="PTHR43244:SF1">
    <property type="entry name" value="5,10-METHYLENETETRAHYDROMETHANOPTERIN REDUCTASE"/>
    <property type="match status" value="1"/>
</dbReference>
<dbReference type="AlphaFoldDB" id="A0A417XTW8"/>
<keyword evidence="1" id="KW-0560">Oxidoreductase</keyword>
<dbReference type="PANTHER" id="PTHR43244">
    <property type="match status" value="1"/>
</dbReference>
<keyword evidence="4" id="KW-1185">Reference proteome</keyword>
<name>A0A417XTW8_9ACTN</name>
<dbReference type="EMBL" id="QXGH01000040">
    <property type="protein sequence ID" value="RHW23745.1"/>
    <property type="molecule type" value="Genomic_DNA"/>
</dbReference>
<feature type="domain" description="Luciferase-like" evidence="2">
    <location>
        <begin position="43"/>
        <end position="222"/>
    </location>
</feature>
<protein>
    <submittedName>
        <fullName evidence="3">LLM class F420-dependent oxidoreductase</fullName>
    </submittedName>
</protein>
<comment type="caution">
    <text evidence="3">The sequence shown here is derived from an EMBL/GenBank/DDBJ whole genome shotgun (WGS) entry which is preliminary data.</text>
</comment>
<dbReference type="Proteomes" id="UP000283644">
    <property type="component" value="Unassembled WGS sequence"/>
</dbReference>
<evidence type="ECO:0000256" key="1">
    <source>
        <dbReference type="ARBA" id="ARBA00023002"/>
    </source>
</evidence>
<gene>
    <name evidence="3" type="ORF">D0Z08_27770</name>
</gene>
<dbReference type="GO" id="GO:0016705">
    <property type="term" value="F:oxidoreductase activity, acting on paired donors, with incorporation or reduction of molecular oxygen"/>
    <property type="evidence" value="ECO:0007669"/>
    <property type="project" value="InterPro"/>
</dbReference>
<dbReference type="Pfam" id="PF00296">
    <property type="entry name" value="Bac_luciferase"/>
    <property type="match status" value="1"/>
</dbReference>
<accession>A0A417XTW8</accession>
<dbReference type="NCBIfam" id="TIGR03620">
    <property type="entry name" value="F420_MSMEG_4141"/>
    <property type="match status" value="1"/>
</dbReference>
<dbReference type="Gene3D" id="3.20.20.30">
    <property type="entry name" value="Luciferase-like domain"/>
    <property type="match status" value="1"/>
</dbReference>
<dbReference type="InterPro" id="IPR050564">
    <property type="entry name" value="F420-G6PD/mer"/>
</dbReference>
<reference evidence="3 4" key="1">
    <citation type="submission" date="2018-09" db="EMBL/GenBank/DDBJ databases">
        <title>Genome sequencing of Nocardioides immobilis CCTCC AB 2017083 for comparison to Nocardioides silvaticus.</title>
        <authorList>
            <person name="Li C."/>
            <person name="Wang G."/>
        </authorList>
    </citation>
    <scope>NUCLEOTIDE SEQUENCE [LARGE SCALE GENOMIC DNA]</scope>
    <source>
        <strain evidence="3 4">CCTCC AB 2017083</strain>
    </source>
</reference>
<dbReference type="OrthoDB" id="4760590at2"/>
<evidence type="ECO:0000259" key="2">
    <source>
        <dbReference type="Pfam" id="PF00296"/>
    </source>
</evidence>